<dbReference type="Proteomes" id="UP000288730">
    <property type="component" value="Unassembled WGS sequence"/>
</dbReference>
<dbReference type="GO" id="GO:0004748">
    <property type="term" value="F:ribonucleoside-diphosphate reductase activity, thioredoxin disulfide as acceptor"/>
    <property type="evidence" value="ECO:0007669"/>
    <property type="project" value="TreeGrafter"/>
</dbReference>
<dbReference type="GO" id="GO:0008998">
    <property type="term" value="F:ribonucleoside-triphosphate reductase (thioredoxin) activity"/>
    <property type="evidence" value="ECO:0007669"/>
    <property type="project" value="UniProtKB-EC"/>
</dbReference>
<dbReference type="PANTHER" id="PTHR21075:SF0">
    <property type="entry name" value="ANAEROBIC RIBONUCLEOSIDE-TRIPHOSPHATE REDUCTASE"/>
    <property type="match status" value="1"/>
</dbReference>
<dbReference type="InterPro" id="IPR019777">
    <property type="entry name" value="Form_AcTrfase_GR_CS"/>
</dbReference>
<name>A0A444QZX3_ECOLX</name>
<sequence length="100" mass="11229">NIQHNLKALEDVWDYSYQHVPYYGTNTPIDECYECGFTGEFECTSKGFTCPKCGNHDTSRVSVTRRVCGYLGSPDARPVNAGKQEEVKRRVKHLGNGQIG</sequence>
<dbReference type="SUPFAM" id="SSF51998">
    <property type="entry name" value="PFL-like glycyl radical enzymes"/>
    <property type="match status" value="1"/>
</dbReference>
<evidence type="ECO:0000259" key="4">
    <source>
        <dbReference type="PROSITE" id="PS51149"/>
    </source>
</evidence>
<dbReference type="AlphaFoldDB" id="A0A444QZX3"/>
<evidence type="ECO:0000313" key="5">
    <source>
        <dbReference type="EMBL" id="RXC69936.1"/>
    </source>
</evidence>
<gene>
    <name evidence="5" type="ORF">EPS76_36265</name>
</gene>
<dbReference type="EMBL" id="SCJN01001563">
    <property type="protein sequence ID" value="RXC69936.1"/>
    <property type="molecule type" value="Genomic_DNA"/>
</dbReference>
<feature type="modified residue" description="Glycine radical" evidence="2">
    <location>
        <position position="69"/>
    </location>
</feature>
<protein>
    <submittedName>
        <fullName evidence="5">Anaerobic ribonucleoside-triphosphate reductase</fullName>
        <ecNumber evidence="5">1.17.4.2</ecNumber>
    </submittedName>
</protein>
<dbReference type="PROSITE" id="PS00850">
    <property type="entry name" value="GLY_RADICAL_1"/>
    <property type="match status" value="1"/>
</dbReference>
<comment type="caution">
    <text evidence="5">The sequence shown here is derived from an EMBL/GenBank/DDBJ whole genome shotgun (WGS) entry which is preliminary data.</text>
</comment>
<evidence type="ECO:0000256" key="2">
    <source>
        <dbReference type="PROSITE-ProRule" id="PRU00493"/>
    </source>
</evidence>
<accession>A0A444QZX3</accession>
<dbReference type="Gene3D" id="3.20.70.20">
    <property type="match status" value="1"/>
</dbReference>
<dbReference type="GO" id="GO:0009265">
    <property type="term" value="P:2'-deoxyribonucleotide biosynthetic process"/>
    <property type="evidence" value="ECO:0007669"/>
    <property type="project" value="TreeGrafter"/>
</dbReference>
<evidence type="ECO:0000256" key="3">
    <source>
        <dbReference type="SAM" id="MobiDB-lite"/>
    </source>
</evidence>
<keyword evidence="1 2" id="KW-0556">Organic radical</keyword>
<feature type="region of interest" description="Disordered" evidence="3">
    <location>
        <begin position="79"/>
        <end position="100"/>
    </location>
</feature>
<dbReference type="PANTHER" id="PTHR21075">
    <property type="entry name" value="ANAEROBIC RIBONUCLEOSIDE-TRIPHOSPHATE REDUCTASE"/>
    <property type="match status" value="1"/>
</dbReference>
<dbReference type="InterPro" id="IPR001150">
    <property type="entry name" value="Gly_radical"/>
</dbReference>
<feature type="domain" description="Glycine radical" evidence="4">
    <location>
        <begin position="1"/>
        <end position="96"/>
    </location>
</feature>
<keyword evidence="5" id="KW-0560">Oxidoreductase</keyword>
<evidence type="ECO:0000313" key="6">
    <source>
        <dbReference type="Proteomes" id="UP000288730"/>
    </source>
</evidence>
<evidence type="ECO:0000256" key="1">
    <source>
        <dbReference type="ARBA" id="ARBA00022818"/>
    </source>
</evidence>
<reference evidence="5 6" key="1">
    <citation type="submission" date="2019-01" db="EMBL/GenBank/DDBJ databases">
        <title>Genomic analysis of febrile catheter-associated UTI E. coli isolates.</title>
        <authorList>
            <person name="Potter R."/>
            <person name="Zou Z."/>
            <person name="Henderson J."/>
            <person name="Dantas G."/>
        </authorList>
    </citation>
    <scope>NUCLEOTIDE SEQUENCE [LARGE SCALE GENOMIC DNA]</scope>
    <source>
        <strain evidence="5 6">29_CAASB</strain>
    </source>
</reference>
<feature type="non-terminal residue" evidence="5">
    <location>
        <position position="1"/>
    </location>
</feature>
<dbReference type="GO" id="GO:0031250">
    <property type="term" value="C:anaerobic ribonucleoside-triphosphate reductase complex"/>
    <property type="evidence" value="ECO:0007669"/>
    <property type="project" value="TreeGrafter"/>
</dbReference>
<dbReference type="EC" id="1.17.4.2" evidence="5"/>
<dbReference type="Pfam" id="PF13597">
    <property type="entry name" value="NRDD"/>
    <property type="match status" value="1"/>
</dbReference>
<dbReference type="InterPro" id="IPR012833">
    <property type="entry name" value="NrdD"/>
</dbReference>
<organism evidence="5 6">
    <name type="scientific">Escherichia coli</name>
    <dbReference type="NCBI Taxonomy" id="562"/>
    <lineage>
        <taxon>Bacteria</taxon>
        <taxon>Pseudomonadati</taxon>
        <taxon>Pseudomonadota</taxon>
        <taxon>Gammaproteobacteria</taxon>
        <taxon>Enterobacterales</taxon>
        <taxon>Enterobacteriaceae</taxon>
        <taxon>Escherichia</taxon>
    </lineage>
</organism>
<dbReference type="PROSITE" id="PS51149">
    <property type="entry name" value="GLY_RADICAL_2"/>
    <property type="match status" value="1"/>
</dbReference>
<dbReference type="GO" id="GO:0006260">
    <property type="term" value="P:DNA replication"/>
    <property type="evidence" value="ECO:0007669"/>
    <property type="project" value="InterPro"/>
</dbReference>
<proteinExistence type="predicted"/>